<comment type="caution">
    <text evidence="2">The sequence shown here is derived from an EMBL/GenBank/DDBJ whole genome shotgun (WGS) entry which is preliminary data.</text>
</comment>
<proteinExistence type="predicted"/>
<protein>
    <recommendedName>
        <fullName evidence="4">MPN domain-containing protein</fullName>
    </recommendedName>
</protein>
<dbReference type="InterPro" id="IPR005366">
    <property type="entry name" value="EMC8/9"/>
</dbReference>
<evidence type="ECO:0000256" key="1">
    <source>
        <dbReference type="SAM" id="MobiDB-lite"/>
    </source>
</evidence>
<organism evidence="2 3">
    <name type="scientific">Asterophora parasitica</name>
    <dbReference type="NCBI Taxonomy" id="117018"/>
    <lineage>
        <taxon>Eukaryota</taxon>
        <taxon>Fungi</taxon>
        <taxon>Dikarya</taxon>
        <taxon>Basidiomycota</taxon>
        <taxon>Agaricomycotina</taxon>
        <taxon>Agaricomycetes</taxon>
        <taxon>Agaricomycetidae</taxon>
        <taxon>Agaricales</taxon>
        <taxon>Tricholomatineae</taxon>
        <taxon>Lyophyllaceae</taxon>
        <taxon>Asterophora</taxon>
    </lineage>
</organism>
<name>A0A9P7G9W6_9AGAR</name>
<dbReference type="Pfam" id="PF03665">
    <property type="entry name" value="UPF0172"/>
    <property type="match status" value="1"/>
</dbReference>
<dbReference type="PANTHER" id="PTHR12941:SF10">
    <property type="entry name" value="ER MEMBRANE PROTEIN COMPLEX SUBUNIT 8_9 HOMOLOG"/>
    <property type="match status" value="1"/>
</dbReference>
<gene>
    <name evidence="2" type="ORF">DXG03_007565</name>
</gene>
<sequence length="710" mass="76517">MSEVTFPNVFSTDEQILRDQLRSLEAATVPPSGTDFDIPSFPSTCGCGDGCRCPGCVHHNLDATPASSAFSPCMNPGACSTCLDCTILSLPASLPPDTSLSIHDAYQTVSIDEWIRQVSSLPPSSPSIPTPPNGDPTIVMQSSQTDQQPLWDGYLTSVTDPMPPDSSAFGCSVQPCCHALCKCQPENCECEIESEVGYDCRREVLIPTFPHDSAVLQSYPQTHATNEPVEDDVVSRLGQHRNDSQVGIYFDTSTEPGGQGYLGISESPRSRSSSTSSSSHSSRGLPSQLHHSSPFSTRPLVSDYSFAGQPPGRVFGPFYASSPNLGLTLQPSAKRLLPLSGGSSPASGGSSQGIPGIMGAYGNGNVREAKHPHKPVNGVLLGKKAGSAVVIEDAVPLLHHWTTLSPMMEIGLDLAAQYAESINLKLVGFYQASERLDDTSLVPIGEKVVEKVKAGFSDAVAFVIDGDKLGSDEAALIPYVSSTSSTWRPYSGDALPFGKNSAFQLASENLPRRAVALVRDDRLHQKFGDFDDHLEDVAIGKDHIFDLEDAFKSLYPNSSLVDALQFEIVRCPGDPNGIQCILTITRPEGASRVYESQPCHSEDSHTAKLQVGRIAVEKGALDFILYGEVEMKEAHSNKVEDGDGDASVDNHTCAAEGHEDQHVLDIERACLEHLPSSRPPEWIMYRTSDYEETLCKYSSTLLSSIRPFHS</sequence>
<dbReference type="EMBL" id="JABCKV010000057">
    <property type="protein sequence ID" value="KAG5644838.1"/>
    <property type="molecule type" value="Genomic_DNA"/>
</dbReference>
<dbReference type="GO" id="GO:0072546">
    <property type="term" value="C:EMC complex"/>
    <property type="evidence" value="ECO:0007669"/>
    <property type="project" value="InterPro"/>
</dbReference>
<evidence type="ECO:0008006" key="4">
    <source>
        <dbReference type="Google" id="ProtNLM"/>
    </source>
</evidence>
<dbReference type="Proteomes" id="UP000775547">
    <property type="component" value="Unassembled WGS sequence"/>
</dbReference>
<reference evidence="2" key="2">
    <citation type="submission" date="2021-10" db="EMBL/GenBank/DDBJ databases">
        <title>Phylogenomics reveals ancestral predisposition of the termite-cultivated fungus Termitomyces towards a domesticated lifestyle.</title>
        <authorList>
            <person name="Auxier B."/>
            <person name="Grum-Grzhimaylo A."/>
            <person name="Cardenas M.E."/>
            <person name="Lodge J.D."/>
            <person name="Laessoe T."/>
            <person name="Pedersen O."/>
            <person name="Smith M.E."/>
            <person name="Kuyper T.W."/>
            <person name="Franco-Molano E.A."/>
            <person name="Baroni T.J."/>
            <person name="Aanen D.K."/>
        </authorList>
    </citation>
    <scope>NUCLEOTIDE SEQUENCE</scope>
    <source>
        <strain evidence="2">AP01</strain>
        <tissue evidence="2">Mycelium</tissue>
    </source>
</reference>
<reference evidence="2" key="1">
    <citation type="submission" date="2020-07" db="EMBL/GenBank/DDBJ databases">
        <authorList>
            <person name="Nieuwenhuis M."/>
            <person name="Van De Peppel L.J.J."/>
        </authorList>
    </citation>
    <scope>NUCLEOTIDE SEQUENCE</scope>
    <source>
        <strain evidence="2">AP01</strain>
        <tissue evidence="2">Mycelium</tissue>
    </source>
</reference>
<evidence type="ECO:0000313" key="3">
    <source>
        <dbReference type="Proteomes" id="UP000775547"/>
    </source>
</evidence>
<feature type="region of interest" description="Disordered" evidence="1">
    <location>
        <begin position="244"/>
        <end position="294"/>
    </location>
</feature>
<evidence type="ECO:0000313" key="2">
    <source>
        <dbReference type="EMBL" id="KAG5644838.1"/>
    </source>
</evidence>
<keyword evidence="3" id="KW-1185">Reference proteome</keyword>
<dbReference type="PANTHER" id="PTHR12941">
    <property type="entry name" value="ER MEMBRANE PROTEIN COMPLEX"/>
    <property type="match status" value="1"/>
</dbReference>
<accession>A0A9P7G9W6</accession>
<dbReference type="AlphaFoldDB" id="A0A9P7G9W6"/>
<dbReference type="CDD" id="cd08060">
    <property type="entry name" value="MPN_UPF0172"/>
    <property type="match status" value="1"/>
</dbReference>
<dbReference type="OrthoDB" id="194468at2759"/>
<feature type="compositionally biased region" description="Low complexity" evidence="1">
    <location>
        <begin position="265"/>
        <end position="283"/>
    </location>
</feature>